<reference evidence="3 4" key="1">
    <citation type="journal article" date="2018" name="Nat. Genet.">
        <title>The Rosa genome provides new insights in the design of modern roses.</title>
        <authorList>
            <person name="Bendahmane M."/>
        </authorList>
    </citation>
    <scope>NUCLEOTIDE SEQUENCE [LARGE SCALE GENOMIC DNA]</scope>
    <source>
        <strain evidence="4">cv. Old Blush</strain>
    </source>
</reference>
<keyword evidence="4" id="KW-1185">Reference proteome</keyword>
<organism evidence="3 4">
    <name type="scientific">Rosa chinensis</name>
    <name type="common">China rose</name>
    <dbReference type="NCBI Taxonomy" id="74649"/>
    <lineage>
        <taxon>Eukaryota</taxon>
        <taxon>Viridiplantae</taxon>
        <taxon>Streptophyta</taxon>
        <taxon>Embryophyta</taxon>
        <taxon>Tracheophyta</taxon>
        <taxon>Spermatophyta</taxon>
        <taxon>Magnoliopsida</taxon>
        <taxon>eudicotyledons</taxon>
        <taxon>Gunneridae</taxon>
        <taxon>Pentapetalae</taxon>
        <taxon>rosids</taxon>
        <taxon>fabids</taxon>
        <taxon>Rosales</taxon>
        <taxon>Rosaceae</taxon>
        <taxon>Rosoideae</taxon>
        <taxon>Rosoideae incertae sedis</taxon>
        <taxon>Rosa</taxon>
    </lineage>
</organism>
<dbReference type="Proteomes" id="UP000238479">
    <property type="component" value="Chromosome 2"/>
</dbReference>
<gene>
    <name evidence="3" type="ORF">RchiOBHm_Chr2g0130511</name>
</gene>
<sequence>MGLFSIARQTSHSASPPPPSSSSVFGLSDRLLPQLVVTSFNSWIVAAFLCAIFFRSSWILAGPSPAPSSSARRW</sequence>
<evidence type="ECO:0000256" key="2">
    <source>
        <dbReference type="SAM" id="Phobius"/>
    </source>
</evidence>
<accession>A0A2P6RUU3</accession>
<comment type="caution">
    <text evidence="3">The sequence shown here is derived from an EMBL/GenBank/DDBJ whole genome shotgun (WGS) entry which is preliminary data.</text>
</comment>
<proteinExistence type="predicted"/>
<evidence type="ECO:0000256" key="1">
    <source>
        <dbReference type="SAM" id="MobiDB-lite"/>
    </source>
</evidence>
<name>A0A2P6RUU3_ROSCH</name>
<feature type="region of interest" description="Disordered" evidence="1">
    <location>
        <begin position="1"/>
        <end position="24"/>
    </location>
</feature>
<protein>
    <submittedName>
        <fullName evidence="3">Uncharacterized protein</fullName>
    </submittedName>
</protein>
<dbReference type="EMBL" id="PDCK01000040">
    <property type="protein sequence ID" value="PRQ50197.1"/>
    <property type="molecule type" value="Genomic_DNA"/>
</dbReference>
<dbReference type="Gramene" id="PRQ50197">
    <property type="protein sequence ID" value="PRQ50197"/>
    <property type="gene ID" value="RchiOBHm_Chr2g0130511"/>
</dbReference>
<dbReference type="AlphaFoldDB" id="A0A2P6RUU3"/>
<keyword evidence="2" id="KW-0472">Membrane</keyword>
<keyword evidence="2" id="KW-0812">Transmembrane</keyword>
<feature type="transmembrane region" description="Helical" evidence="2">
    <location>
        <begin position="31"/>
        <end position="54"/>
    </location>
</feature>
<evidence type="ECO:0000313" key="3">
    <source>
        <dbReference type="EMBL" id="PRQ50197.1"/>
    </source>
</evidence>
<keyword evidence="2" id="KW-1133">Transmembrane helix</keyword>
<evidence type="ECO:0000313" key="4">
    <source>
        <dbReference type="Proteomes" id="UP000238479"/>
    </source>
</evidence>